<keyword evidence="3" id="KW-0539">Nucleus</keyword>
<name>A0A0F2LZJ1_SPOSC</name>
<evidence type="ECO:0000256" key="1">
    <source>
        <dbReference type="ARBA" id="ARBA00004123"/>
    </source>
</evidence>
<feature type="domain" description="DNA endonuclease activator Ctp1 C-terminal" evidence="5">
    <location>
        <begin position="660"/>
        <end position="772"/>
    </location>
</feature>
<evidence type="ECO:0000313" key="7">
    <source>
        <dbReference type="Proteomes" id="UP000033710"/>
    </source>
</evidence>
<dbReference type="Proteomes" id="UP000033710">
    <property type="component" value="Unassembled WGS sequence"/>
</dbReference>
<dbReference type="GO" id="GO:0006281">
    <property type="term" value="P:DNA repair"/>
    <property type="evidence" value="ECO:0007669"/>
    <property type="project" value="InterPro"/>
</dbReference>
<evidence type="ECO:0000313" key="6">
    <source>
        <dbReference type="EMBL" id="KJR82882.1"/>
    </source>
</evidence>
<feature type="region of interest" description="Disordered" evidence="4">
    <location>
        <begin position="215"/>
        <end position="608"/>
    </location>
</feature>
<sequence>MSDAVRQGRPALLQAIERALDGMNEKVTAGELGRRRGRTGHEEANGVLTTAIIGRHPDFQRRDEEWRQRYNKLRADSQASQGQMESEMSQLRSQVATLTASLQRSEAARNATHQSGPDTAGGDNSQESMSELVQELQEALEKSHMRHAVAKSQLEEVVALVRKRKAETLRWVEYADSLEVKIKKLEKKLAAARQTAVPVEDRTSTPETLDMVEKTLPQPQPQPQPQAEVTKPTLSASFTSSETSSFLGHPTADDDGAEPELPPQKVPKGTRADGANNETVPDSTQSEPSSDAAQPDLPDLPELPTPRATNSDGVAGHVAIKNEPSSDGPEIIWERVTKKPKKGANDRSNDRQTPQILPAVKRESSDNTPRALGLAHYRESQESIDLDEGQLTVQTPRKRHLFYQQQLLLERDNSDESSPATSQEKPADEPGAQVSRDAEDSKPATVAPSLVPQPPPLARPLPCTPSTPLAPISGNVRRGPKNPVKGLKSLKRGIESLAEDNQAYDSPSVASKRTAMEPPSTTRQNRLRSLLNSRPSEPSPVSSSLPRLTAAPRSHGGTDSPTAGLFGRPPPTRKLPHLRDDDNVSLPRTPSAAPARHAGTPAAAGLATPTTNSLTAALLAAKAESTAKKVSSPLRGRPVDRLKMDDFKINPAFNNGETFAYNEVVRGRADRAGLSGCTDPQCCGKAFRSMATSELDAAGPAHLRRPECLVLMERHLGDGAYMLAQMSPEEKKALWLEARTKELADKYGKHRHRFHRRASPPGFWDTDFPTTQDEEHNRAEADKVERITVQERYREAMRSGGGRWMFRDE</sequence>
<evidence type="ECO:0000256" key="2">
    <source>
        <dbReference type="ARBA" id="ARBA00022763"/>
    </source>
</evidence>
<feature type="compositionally biased region" description="Polar residues" evidence="4">
    <location>
        <begin position="111"/>
        <end position="131"/>
    </location>
</feature>
<feature type="compositionally biased region" description="Pro residues" evidence="4">
    <location>
        <begin position="451"/>
        <end position="465"/>
    </location>
</feature>
<feature type="compositionally biased region" description="Low complexity" evidence="4">
    <location>
        <begin position="295"/>
        <end position="306"/>
    </location>
</feature>
<evidence type="ECO:0000256" key="4">
    <source>
        <dbReference type="SAM" id="MobiDB-lite"/>
    </source>
</evidence>
<evidence type="ECO:0000259" key="5">
    <source>
        <dbReference type="Pfam" id="PF08573"/>
    </source>
</evidence>
<protein>
    <recommendedName>
        <fullName evidence="5">DNA endonuclease activator Ctp1 C-terminal domain-containing protein</fullName>
    </recommendedName>
</protein>
<dbReference type="VEuPathDB" id="FungiDB:SPSK_04021"/>
<accession>A0A0F2LZJ1</accession>
<keyword evidence="2" id="KW-0227">DNA damage</keyword>
<dbReference type="Pfam" id="PF08573">
    <property type="entry name" value="SAE2"/>
    <property type="match status" value="1"/>
</dbReference>
<dbReference type="KEGG" id="ssck:SPSK_04021"/>
<feature type="compositionally biased region" description="Basic and acidic residues" evidence="4">
    <location>
        <begin position="332"/>
        <end position="350"/>
    </location>
</feature>
<feature type="compositionally biased region" description="Polar residues" evidence="4">
    <location>
        <begin position="276"/>
        <end position="292"/>
    </location>
</feature>
<gene>
    <name evidence="6" type="ORF">SPSK_04021</name>
</gene>
<dbReference type="GO" id="GO:0005634">
    <property type="term" value="C:nucleus"/>
    <property type="evidence" value="ECO:0007669"/>
    <property type="project" value="UniProtKB-SubCell"/>
</dbReference>
<feature type="compositionally biased region" description="Low complexity" evidence="4">
    <location>
        <begin position="233"/>
        <end position="247"/>
    </location>
</feature>
<comment type="subcellular location">
    <subcellularLocation>
        <location evidence="1">Nucleus</location>
    </subcellularLocation>
</comment>
<feature type="compositionally biased region" description="Low complexity" evidence="4">
    <location>
        <begin position="592"/>
        <end position="608"/>
    </location>
</feature>
<organism evidence="6 7">
    <name type="scientific">Sporothrix schenckii 1099-18</name>
    <dbReference type="NCBI Taxonomy" id="1397361"/>
    <lineage>
        <taxon>Eukaryota</taxon>
        <taxon>Fungi</taxon>
        <taxon>Dikarya</taxon>
        <taxon>Ascomycota</taxon>
        <taxon>Pezizomycotina</taxon>
        <taxon>Sordariomycetes</taxon>
        <taxon>Sordariomycetidae</taxon>
        <taxon>Ophiostomatales</taxon>
        <taxon>Ophiostomataceae</taxon>
        <taxon>Sporothrix</taxon>
    </lineage>
</organism>
<feature type="region of interest" description="Disordered" evidence="4">
    <location>
        <begin position="96"/>
        <end position="131"/>
    </location>
</feature>
<reference evidence="6 7" key="1">
    <citation type="journal article" date="2014" name="BMC Genomics">
        <title>Comparative genomics of the major fungal agents of human and animal Sporotrichosis: Sporothrix schenckii and Sporothrix brasiliensis.</title>
        <authorList>
            <person name="Teixeira M.M."/>
            <person name="de Almeida L.G."/>
            <person name="Kubitschek-Barreira P."/>
            <person name="Alves F.L."/>
            <person name="Kioshima E.S."/>
            <person name="Abadio A.K."/>
            <person name="Fernandes L."/>
            <person name="Derengowski L.S."/>
            <person name="Ferreira K.S."/>
            <person name="Souza R.C."/>
            <person name="Ruiz J.C."/>
            <person name="de Andrade N.C."/>
            <person name="Paes H.C."/>
            <person name="Nicola A.M."/>
            <person name="Albuquerque P."/>
            <person name="Gerber A.L."/>
            <person name="Martins V.P."/>
            <person name="Peconick L.D."/>
            <person name="Neto A.V."/>
            <person name="Chaucanez C.B."/>
            <person name="Silva P.A."/>
            <person name="Cunha O.L."/>
            <person name="de Oliveira F.F."/>
            <person name="dos Santos T.C."/>
            <person name="Barros A.L."/>
            <person name="Soares M.A."/>
            <person name="de Oliveira L.M."/>
            <person name="Marini M.M."/>
            <person name="Villalobos-Duno H."/>
            <person name="Cunha M.M."/>
            <person name="de Hoog S."/>
            <person name="da Silveira J.F."/>
            <person name="Henrissat B."/>
            <person name="Nino-Vega G.A."/>
            <person name="Cisalpino P.S."/>
            <person name="Mora-Montes H.M."/>
            <person name="Almeida S.R."/>
            <person name="Stajich J.E."/>
            <person name="Lopes-Bezerra L.M."/>
            <person name="Vasconcelos A.T."/>
            <person name="Felipe M.S."/>
        </authorList>
    </citation>
    <scope>NUCLEOTIDE SEQUENCE [LARGE SCALE GENOMIC DNA]</scope>
    <source>
        <strain evidence="6 7">1099-18</strain>
    </source>
</reference>
<comment type="caution">
    <text evidence="6">The sequence shown here is derived from an EMBL/GenBank/DDBJ whole genome shotgun (WGS) entry which is preliminary data.</text>
</comment>
<feature type="compositionally biased region" description="Low complexity" evidence="4">
    <location>
        <begin position="527"/>
        <end position="548"/>
    </location>
</feature>
<reference evidence="6 7" key="2">
    <citation type="journal article" date="2015" name="Eukaryot. Cell">
        <title>Asexual propagation of a virulent clone complex in a human and feline outbreak of sporotrichosis.</title>
        <authorList>
            <person name="Teixeira Mde M."/>
            <person name="Rodrigues A.M."/>
            <person name="Tsui C.K."/>
            <person name="de Almeida L.G."/>
            <person name="Van Diepeningen A.D."/>
            <person name="van den Ende B.G."/>
            <person name="Fernandes G.F."/>
            <person name="Kano R."/>
            <person name="Hamelin R.C."/>
            <person name="Lopes-Bezerra L.M."/>
            <person name="Vasconcelos A.T."/>
            <person name="de Hoog S."/>
            <person name="de Camargo Z.P."/>
            <person name="Felipe M.S."/>
        </authorList>
    </citation>
    <scope>NUCLEOTIDE SEQUENCE [LARGE SCALE GENOMIC DNA]</scope>
    <source>
        <strain evidence="6 7">1099-18</strain>
    </source>
</reference>
<dbReference type="AlphaFoldDB" id="A0A0F2LZJ1"/>
<dbReference type="RefSeq" id="XP_016585558.1">
    <property type="nucleotide sequence ID" value="XM_016730835.1"/>
</dbReference>
<proteinExistence type="predicted"/>
<dbReference type="GeneID" id="27666112"/>
<evidence type="ECO:0000256" key="3">
    <source>
        <dbReference type="ARBA" id="ARBA00023242"/>
    </source>
</evidence>
<dbReference type="OrthoDB" id="5801062at2759"/>
<dbReference type="InterPro" id="IPR013882">
    <property type="entry name" value="Ctp1_C"/>
</dbReference>
<dbReference type="EMBL" id="AXCR01000010">
    <property type="protein sequence ID" value="KJR82882.1"/>
    <property type="molecule type" value="Genomic_DNA"/>
</dbReference>